<dbReference type="STRING" id="1457250.GCA_000755225_02240"/>
<protein>
    <recommendedName>
        <fullName evidence="4">Peptidase M61 catalytic domain-containing protein</fullName>
    </recommendedName>
</protein>
<feature type="transmembrane region" description="Helical" evidence="1">
    <location>
        <begin position="12"/>
        <end position="34"/>
    </location>
</feature>
<dbReference type="RefSeq" id="WP_049993107.1">
    <property type="nucleotide sequence ID" value="NZ_CP031310.1"/>
</dbReference>
<name>A0A4D6HJ95_9EURY</name>
<evidence type="ECO:0008006" key="4">
    <source>
        <dbReference type="Google" id="ProtNLM"/>
    </source>
</evidence>
<dbReference type="GeneID" id="39849551"/>
<evidence type="ECO:0000313" key="2">
    <source>
        <dbReference type="EMBL" id="QCC52787.1"/>
    </source>
</evidence>
<dbReference type="EMBL" id="CP031310">
    <property type="protein sequence ID" value="QCC52787.1"/>
    <property type="molecule type" value="Genomic_DNA"/>
</dbReference>
<evidence type="ECO:0000256" key="1">
    <source>
        <dbReference type="SAM" id="Phobius"/>
    </source>
</evidence>
<dbReference type="OrthoDB" id="271491at2157"/>
<keyword evidence="1" id="KW-0812">Transmembrane</keyword>
<keyword evidence="1" id="KW-1133">Transmembrane helix</keyword>
<organism evidence="2 3">
    <name type="scientific">Halapricum salinum</name>
    <dbReference type="NCBI Taxonomy" id="1457250"/>
    <lineage>
        <taxon>Archaea</taxon>
        <taxon>Methanobacteriati</taxon>
        <taxon>Methanobacteriota</taxon>
        <taxon>Stenosarchaea group</taxon>
        <taxon>Halobacteria</taxon>
        <taxon>Halobacteriales</taxon>
        <taxon>Haloarculaceae</taxon>
        <taxon>Halapricum</taxon>
    </lineage>
</organism>
<keyword evidence="1" id="KW-0472">Membrane</keyword>
<proteinExistence type="predicted"/>
<accession>A0A4D6HJ95</accession>
<reference evidence="2 3" key="1">
    <citation type="journal article" date="2019" name="Nat. Commun.">
        <title>A new type of DNA phosphorothioation-based antiviral system in archaea.</title>
        <authorList>
            <person name="Xiong L."/>
            <person name="Liu S."/>
            <person name="Chen S."/>
            <person name="Xiao Y."/>
            <person name="Zhu B."/>
            <person name="Gao Y."/>
            <person name="Zhang Y."/>
            <person name="Chen B."/>
            <person name="Luo J."/>
            <person name="Deng Z."/>
            <person name="Chen X."/>
            <person name="Wang L."/>
            <person name="Chen S."/>
        </authorList>
    </citation>
    <scope>NUCLEOTIDE SEQUENCE [LARGE SCALE GENOMIC DNA]</scope>
    <source>
        <strain evidence="2 3">CBA1105</strain>
    </source>
</reference>
<sequence length="351" mass="37652">MDGQPVTRMQAAIGLVSVVVLVAVVALFVGTPWVDTSAAADDRVVVESVSGDATVTIRYTDGSGSSQTVVADTDPGLSSAVDGWAIVERSALPSPLQAVSRTPGSSVVGFGEWALVGASTNATVSIGEATLTVVAPAGRNVDPTRKAGFLRQFVDPYALDPDTPERVVLVAAPRGLSHEGAMYGDDRGYVTIEAFWDGDVGSVWIHEYLHARQNFRLDPEMTWFREASAEYLSYRIMEEQYGEVSETDLQARLEAFPAHEGVALANQTTWRGTSANYHVGARLLGAVDAEIRADTGGQDTLIDVFRAMNRLDRPITVETFVDLVEQRTGDDESWIAASISGDRTVESRGPS</sequence>
<gene>
    <name evidence="2" type="ORF">DV733_16790</name>
</gene>
<dbReference type="KEGG" id="hsn:DV733_16790"/>
<dbReference type="Proteomes" id="UP000296706">
    <property type="component" value="Chromosome"/>
</dbReference>
<keyword evidence="3" id="KW-1185">Reference proteome</keyword>
<evidence type="ECO:0000313" key="3">
    <source>
        <dbReference type="Proteomes" id="UP000296706"/>
    </source>
</evidence>
<dbReference type="AlphaFoldDB" id="A0A4D6HJ95"/>